<keyword evidence="4" id="KW-1185">Reference proteome</keyword>
<feature type="signal peptide" evidence="1">
    <location>
        <begin position="1"/>
        <end position="28"/>
    </location>
</feature>
<evidence type="ECO:0000259" key="2">
    <source>
        <dbReference type="Pfam" id="PF07589"/>
    </source>
</evidence>
<dbReference type="Proteomes" id="UP000562027">
    <property type="component" value="Unassembled WGS sequence"/>
</dbReference>
<dbReference type="Pfam" id="PF07589">
    <property type="entry name" value="PEP-CTERM"/>
    <property type="match status" value="1"/>
</dbReference>
<organism evidence="3 4">
    <name type="scientific">Roseateles oligotrophus</name>
    <dbReference type="NCBI Taxonomy" id="1769250"/>
    <lineage>
        <taxon>Bacteria</taxon>
        <taxon>Pseudomonadati</taxon>
        <taxon>Pseudomonadota</taxon>
        <taxon>Betaproteobacteria</taxon>
        <taxon>Burkholderiales</taxon>
        <taxon>Sphaerotilaceae</taxon>
        <taxon>Roseateles</taxon>
    </lineage>
</organism>
<dbReference type="EMBL" id="JACHLP010000001">
    <property type="protein sequence ID" value="MBB4841814.1"/>
    <property type="molecule type" value="Genomic_DNA"/>
</dbReference>
<proteinExistence type="predicted"/>
<dbReference type="RefSeq" id="WP_184296644.1">
    <property type="nucleotide sequence ID" value="NZ_JACHLP010000001.1"/>
</dbReference>
<evidence type="ECO:0000313" key="3">
    <source>
        <dbReference type="EMBL" id="MBB4841814.1"/>
    </source>
</evidence>
<feature type="domain" description="Ice-binding protein C-terminal" evidence="2">
    <location>
        <begin position="246"/>
        <end position="268"/>
    </location>
</feature>
<feature type="chain" id="PRO_5032311697" description="Ice-binding protein C-terminal domain-containing protein" evidence="1">
    <location>
        <begin position="29"/>
        <end position="275"/>
    </location>
</feature>
<gene>
    <name evidence="3" type="ORF">HNP55_000309</name>
</gene>
<dbReference type="InterPro" id="IPR013424">
    <property type="entry name" value="Ice-binding_C"/>
</dbReference>
<protein>
    <recommendedName>
        <fullName evidence="2">Ice-binding protein C-terminal domain-containing protein</fullName>
    </recommendedName>
</protein>
<evidence type="ECO:0000313" key="4">
    <source>
        <dbReference type="Proteomes" id="UP000562027"/>
    </source>
</evidence>
<accession>A0A840L068</accession>
<keyword evidence="1" id="KW-0732">Signal</keyword>
<name>A0A840L068_9BURK</name>
<sequence>MNISARISSKVGQLTVLATLALVGTAHAANTSLTTNNVKQSTTVNTEFGGSTATAANTTAGAFQVVDNTNTAFWVYCLDPLTAYQSSATYSTASLSDFMTLGGTSSSYNQLFTKTPYVNVNAAHVGAANAYTAQNTSTVLNKLTSLYSHAYADSLTSSTKSAAFQYAIWEIEGDASYSSTAGGLKTASTGAFKTQVDAYLAALTSNNWASVGGLDLRAVTNYTYTAYASNPLGGSQSFLRVTPSSTVPEPGSIALVSLALFGVAYTRRSKASKQD</sequence>
<evidence type="ECO:0000256" key="1">
    <source>
        <dbReference type="SAM" id="SignalP"/>
    </source>
</evidence>
<reference evidence="3 4" key="1">
    <citation type="submission" date="2020-08" db="EMBL/GenBank/DDBJ databases">
        <title>Functional genomics of gut bacteria from endangered species of beetles.</title>
        <authorList>
            <person name="Carlos-Shanley C."/>
        </authorList>
    </citation>
    <scope>NUCLEOTIDE SEQUENCE [LARGE SCALE GENOMIC DNA]</scope>
    <source>
        <strain evidence="3 4">S00239</strain>
    </source>
</reference>
<dbReference type="AlphaFoldDB" id="A0A840L068"/>
<dbReference type="NCBIfam" id="TIGR02595">
    <property type="entry name" value="PEP_CTERM"/>
    <property type="match status" value="1"/>
</dbReference>
<comment type="caution">
    <text evidence="3">The sequence shown here is derived from an EMBL/GenBank/DDBJ whole genome shotgun (WGS) entry which is preliminary data.</text>
</comment>